<dbReference type="EMBL" id="LAJY01000255">
    <property type="protein sequence ID" value="KJV09577.1"/>
    <property type="molecule type" value="Genomic_DNA"/>
</dbReference>
<comment type="similarity">
    <text evidence="1">Belongs to the peptidase S58 family.</text>
</comment>
<keyword evidence="3" id="KW-1185">Reference proteome</keyword>
<dbReference type="Pfam" id="PF03576">
    <property type="entry name" value="Peptidase_S58"/>
    <property type="match status" value="1"/>
</dbReference>
<accession>A0A0F3ISI1</accession>
<organism evidence="2 3">
    <name type="scientific">Elstera litoralis</name>
    <dbReference type="NCBI Taxonomy" id="552518"/>
    <lineage>
        <taxon>Bacteria</taxon>
        <taxon>Pseudomonadati</taxon>
        <taxon>Pseudomonadota</taxon>
        <taxon>Alphaproteobacteria</taxon>
        <taxon>Rhodospirillales</taxon>
        <taxon>Rhodospirillaceae</taxon>
        <taxon>Elstera</taxon>
    </lineage>
</organism>
<dbReference type="PATRIC" id="fig|552518.3.peg.1566"/>
<sequence length="123" mass="12723">MPPSIPIASLTAWTDTALPQLGANTTLAVVATDAPLTKADAQRLAIMAQDGLARAIRPVHTPFDGDSVFALSTGDGSGVDPYRLARLGQAAADCVARAVARGVYEAETLGAFPGYKSLQQKDV</sequence>
<evidence type="ECO:0000256" key="1">
    <source>
        <dbReference type="ARBA" id="ARBA00007068"/>
    </source>
</evidence>
<proteinExistence type="inferred from homology"/>
<comment type="caution">
    <text evidence="2">The sequence shown here is derived from an EMBL/GenBank/DDBJ whole genome shotgun (WGS) entry which is preliminary data.</text>
</comment>
<evidence type="ECO:0008006" key="4">
    <source>
        <dbReference type="Google" id="ProtNLM"/>
    </source>
</evidence>
<dbReference type="InterPro" id="IPR016117">
    <property type="entry name" value="ArgJ-like_dom_sf"/>
</dbReference>
<dbReference type="InterPro" id="IPR005321">
    <property type="entry name" value="Peptidase_S58_DmpA"/>
</dbReference>
<name>A0A0F3ISI1_9PROT</name>
<dbReference type="RefSeq" id="WP_045775817.1">
    <property type="nucleotide sequence ID" value="NZ_LAJY01000255.1"/>
</dbReference>
<gene>
    <name evidence="2" type="ORF">VZ95_10645</name>
</gene>
<dbReference type="Proteomes" id="UP000033774">
    <property type="component" value="Unassembled WGS sequence"/>
</dbReference>
<dbReference type="SUPFAM" id="SSF56266">
    <property type="entry name" value="DmpA/ArgJ-like"/>
    <property type="match status" value="1"/>
</dbReference>
<dbReference type="AlphaFoldDB" id="A0A0F3ISI1"/>
<reference evidence="2 3" key="1">
    <citation type="submission" date="2015-03" db="EMBL/GenBank/DDBJ databases">
        <title>Draft genome sequence of Elstera litoralis.</title>
        <authorList>
            <person name="Rahalkar M.C."/>
            <person name="Dhakephalkar P.K."/>
            <person name="Pore S.D."/>
            <person name="Arora P."/>
            <person name="Kapse N.G."/>
            <person name="Pandit P.S."/>
        </authorList>
    </citation>
    <scope>NUCLEOTIDE SEQUENCE [LARGE SCALE GENOMIC DNA]</scope>
    <source>
        <strain evidence="2 3">Dia-1</strain>
    </source>
</reference>
<evidence type="ECO:0000313" key="3">
    <source>
        <dbReference type="Proteomes" id="UP000033774"/>
    </source>
</evidence>
<dbReference type="Gene3D" id="3.60.70.12">
    <property type="entry name" value="L-amino peptidase D-ALA esterase/amidase"/>
    <property type="match status" value="1"/>
</dbReference>
<dbReference type="GO" id="GO:0004177">
    <property type="term" value="F:aminopeptidase activity"/>
    <property type="evidence" value="ECO:0007669"/>
    <property type="project" value="TreeGrafter"/>
</dbReference>
<dbReference type="PANTHER" id="PTHR36512">
    <property type="entry name" value="D-AMINOPEPTIDASE"/>
    <property type="match status" value="1"/>
</dbReference>
<protein>
    <recommendedName>
        <fullName evidence="4">Peptidase T4</fullName>
    </recommendedName>
</protein>
<dbReference type="PANTHER" id="PTHR36512:SF3">
    <property type="entry name" value="BLR5678 PROTEIN"/>
    <property type="match status" value="1"/>
</dbReference>
<evidence type="ECO:0000313" key="2">
    <source>
        <dbReference type="EMBL" id="KJV09577.1"/>
    </source>
</evidence>